<proteinExistence type="predicted"/>
<dbReference type="InterPro" id="IPR001878">
    <property type="entry name" value="Znf_CCHC"/>
</dbReference>
<feature type="domain" description="CCHC-type" evidence="2">
    <location>
        <begin position="234"/>
        <end position="250"/>
    </location>
</feature>
<dbReference type="GO" id="GO:0003676">
    <property type="term" value="F:nucleic acid binding"/>
    <property type="evidence" value="ECO:0007669"/>
    <property type="project" value="InterPro"/>
</dbReference>
<evidence type="ECO:0000256" key="1">
    <source>
        <dbReference type="SAM" id="MobiDB-lite"/>
    </source>
</evidence>
<evidence type="ECO:0000313" key="3">
    <source>
        <dbReference type="EMBL" id="KAF9729186.1"/>
    </source>
</evidence>
<sequence>MTSKYSKKHHRIKETPFLGCDCIDCIMSLPWPPAVPPEQQQQHNNSAIASAAPVTRIPEGILGSTENATNETVAMLLNKQSNGDSDAEAGQHFTPRDKTISYQENNPDEVCRYFNTGIDCTYWLSHCQRAHICTNCQSTAHGAHECTFNPGTRIQGNYTSSANTTPMGHQHPLTPAQMGMYTIPPPDAPLSTNTVPQVLTAEELAMYPIPPPRAPFSDPRTGMPMYYVAAPWAICSNCHSSSHMLPACTNYPKFVCEQFNAEYGCLLSHCQRRHVCSNCHSSAHGVMLCSNFPKFVCEKFNGTAGCLWAGCKRKHVCEKCGGEGHGQAVCRVVGV</sequence>
<accession>A0A9P6G4Z7</accession>
<reference evidence="3" key="1">
    <citation type="journal article" date="2020" name="Mol. Plant Microbe Interact.">
        <title>Genome Sequence of the Biocontrol Agent Coniothyrium minitans strain Conio (IMI 134523).</title>
        <authorList>
            <person name="Patel D."/>
            <person name="Shittu T.A."/>
            <person name="Baroncelli R."/>
            <person name="Muthumeenakshi S."/>
            <person name="Osborne T.H."/>
            <person name="Janganan T.K."/>
            <person name="Sreenivasaprasad S."/>
        </authorList>
    </citation>
    <scope>NUCLEOTIDE SEQUENCE</scope>
    <source>
        <strain evidence="3">Conio</strain>
    </source>
</reference>
<feature type="region of interest" description="Disordered" evidence="1">
    <location>
        <begin position="82"/>
        <end position="101"/>
    </location>
</feature>
<dbReference type="Proteomes" id="UP000756921">
    <property type="component" value="Unassembled WGS sequence"/>
</dbReference>
<evidence type="ECO:0000259" key="2">
    <source>
        <dbReference type="SMART" id="SM00343"/>
    </source>
</evidence>
<dbReference type="SMART" id="SM00343">
    <property type="entry name" value="ZnF_C2HC"/>
    <property type="match status" value="4"/>
</dbReference>
<dbReference type="OrthoDB" id="10327567at2759"/>
<dbReference type="AlphaFoldDB" id="A0A9P6G4Z7"/>
<gene>
    <name evidence="3" type="ORF">PMIN01_12876</name>
</gene>
<feature type="domain" description="CCHC-type" evidence="2">
    <location>
        <begin position="316"/>
        <end position="332"/>
    </location>
</feature>
<feature type="domain" description="CCHC-type" evidence="2">
    <location>
        <begin position="132"/>
        <end position="148"/>
    </location>
</feature>
<comment type="caution">
    <text evidence="3">The sequence shown here is derived from an EMBL/GenBank/DDBJ whole genome shotgun (WGS) entry which is preliminary data.</text>
</comment>
<dbReference type="GO" id="GO:0008270">
    <property type="term" value="F:zinc ion binding"/>
    <property type="evidence" value="ECO:0007669"/>
    <property type="project" value="InterPro"/>
</dbReference>
<evidence type="ECO:0000313" key="4">
    <source>
        <dbReference type="Proteomes" id="UP000756921"/>
    </source>
</evidence>
<feature type="domain" description="CCHC-type" evidence="2">
    <location>
        <begin position="275"/>
        <end position="291"/>
    </location>
</feature>
<protein>
    <recommendedName>
        <fullName evidence="2">CCHC-type domain-containing protein</fullName>
    </recommendedName>
</protein>
<name>A0A9P6G4Z7_9PLEO</name>
<dbReference type="EMBL" id="WJXW01000017">
    <property type="protein sequence ID" value="KAF9729186.1"/>
    <property type="molecule type" value="Genomic_DNA"/>
</dbReference>
<organism evidence="3 4">
    <name type="scientific">Paraphaeosphaeria minitans</name>
    <dbReference type="NCBI Taxonomy" id="565426"/>
    <lineage>
        <taxon>Eukaryota</taxon>
        <taxon>Fungi</taxon>
        <taxon>Dikarya</taxon>
        <taxon>Ascomycota</taxon>
        <taxon>Pezizomycotina</taxon>
        <taxon>Dothideomycetes</taxon>
        <taxon>Pleosporomycetidae</taxon>
        <taxon>Pleosporales</taxon>
        <taxon>Massarineae</taxon>
        <taxon>Didymosphaeriaceae</taxon>
        <taxon>Paraphaeosphaeria</taxon>
    </lineage>
</organism>
<keyword evidence="4" id="KW-1185">Reference proteome</keyword>